<sequence length="110" mass="11658">MASAPAAGRSTDRGRVFTVPCSTKKHGVGGDCEANDFSAEMQGGQPEHSSRPHNGTAPQSPSDVCGDKAEVKLISKARGPTCLPHQARNRVESINKMKGIKEQLELSCVQ</sequence>
<dbReference type="EMBL" id="CAWUFR010000184">
    <property type="protein sequence ID" value="CAK6971710.1"/>
    <property type="molecule type" value="Genomic_DNA"/>
</dbReference>
<accession>A0AAV1PKE6</accession>
<feature type="compositionally biased region" description="Polar residues" evidence="1">
    <location>
        <begin position="52"/>
        <end position="62"/>
    </location>
</feature>
<feature type="region of interest" description="Disordered" evidence="1">
    <location>
        <begin position="24"/>
        <end position="65"/>
    </location>
</feature>
<dbReference type="Proteomes" id="UP001314229">
    <property type="component" value="Unassembled WGS sequence"/>
</dbReference>
<protein>
    <submittedName>
        <fullName evidence="2">Uncharacterized protein</fullName>
    </submittedName>
</protein>
<comment type="caution">
    <text evidence="2">The sequence shown here is derived from an EMBL/GenBank/DDBJ whole genome shotgun (WGS) entry which is preliminary data.</text>
</comment>
<proteinExistence type="predicted"/>
<evidence type="ECO:0000313" key="3">
    <source>
        <dbReference type="Proteomes" id="UP001314229"/>
    </source>
</evidence>
<name>A0AAV1PKE6_SCOSC</name>
<evidence type="ECO:0000313" key="2">
    <source>
        <dbReference type="EMBL" id="CAK6971710.1"/>
    </source>
</evidence>
<evidence type="ECO:0000256" key="1">
    <source>
        <dbReference type="SAM" id="MobiDB-lite"/>
    </source>
</evidence>
<dbReference type="AlphaFoldDB" id="A0AAV1PKE6"/>
<keyword evidence="3" id="KW-1185">Reference proteome</keyword>
<reference evidence="2 3" key="1">
    <citation type="submission" date="2024-01" db="EMBL/GenBank/DDBJ databases">
        <authorList>
            <person name="Alioto T."/>
            <person name="Alioto T."/>
            <person name="Gomez Garrido J."/>
        </authorList>
    </citation>
    <scope>NUCLEOTIDE SEQUENCE [LARGE SCALE GENOMIC DNA]</scope>
</reference>
<gene>
    <name evidence="2" type="ORF">FSCOSCO3_A037585</name>
</gene>
<organism evidence="2 3">
    <name type="scientific">Scomber scombrus</name>
    <name type="common">Atlantic mackerel</name>
    <name type="synonym">Scomber vernalis</name>
    <dbReference type="NCBI Taxonomy" id="13677"/>
    <lineage>
        <taxon>Eukaryota</taxon>
        <taxon>Metazoa</taxon>
        <taxon>Chordata</taxon>
        <taxon>Craniata</taxon>
        <taxon>Vertebrata</taxon>
        <taxon>Euteleostomi</taxon>
        <taxon>Actinopterygii</taxon>
        <taxon>Neopterygii</taxon>
        <taxon>Teleostei</taxon>
        <taxon>Neoteleostei</taxon>
        <taxon>Acanthomorphata</taxon>
        <taxon>Pelagiaria</taxon>
        <taxon>Scombriformes</taxon>
        <taxon>Scombridae</taxon>
        <taxon>Scomber</taxon>
    </lineage>
</organism>